<dbReference type="Proteomes" id="UP000887574">
    <property type="component" value="Unplaced"/>
</dbReference>
<proteinExistence type="predicted"/>
<sequence length="130" mass="15969">MSAYQLMRASSVVYPDLVPDRNVPNFLARSQSIPNLTSYVERVSIAPYRYSNLPIVRYRSNWPYFYPNYRSSWTSRYYKYLYDYDHTPLINSPKYPLNYYSSYYPYRRYYDYPYNSVYDYPHRAFLLATY</sequence>
<organism evidence="1 2">
    <name type="scientific">Ditylenchus dipsaci</name>
    <dbReference type="NCBI Taxonomy" id="166011"/>
    <lineage>
        <taxon>Eukaryota</taxon>
        <taxon>Metazoa</taxon>
        <taxon>Ecdysozoa</taxon>
        <taxon>Nematoda</taxon>
        <taxon>Chromadorea</taxon>
        <taxon>Rhabditida</taxon>
        <taxon>Tylenchina</taxon>
        <taxon>Tylenchomorpha</taxon>
        <taxon>Sphaerularioidea</taxon>
        <taxon>Anguinidae</taxon>
        <taxon>Anguininae</taxon>
        <taxon>Ditylenchus</taxon>
    </lineage>
</organism>
<reference evidence="2" key="1">
    <citation type="submission" date="2022-11" db="UniProtKB">
        <authorList>
            <consortium name="WormBaseParasite"/>
        </authorList>
    </citation>
    <scope>IDENTIFICATION</scope>
</reference>
<name>A0A915DA56_9BILA</name>
<protein>
    <submittedName>
        <fullName evidence="2">Uncharacterized protein</fullName>
    </submittedName>
</protein>
<dbReference type="WBParaSite" id="jg17466">
    <property type="protein sequence ID" value="jg17466"/>
    <property type="gene ID" value="jg17466"/>
</dbReference>
<evidence type="ECO:0000313" key="1">
    <source>
        <dbReference type="Proteomes" id="UP000887574"/>
    </source>
</evidence>
<keyword evidence="1" id="KW-1185">Reference proteome</keyword>
<accession>A0A915DA56</accession>
<dbReference type="AlphaFoldDB" id="A0A915DA56"/>
<evidence type="ECO:0000313" key="2">
    <source>
        <dbReference type="WBParaSite" id="jg17466"/>
    </source>
</evidence>